<dbReference type="EMBL" id="JACHDP010000001">
    <property type="protein sequence ID" value="MBB5481555.1"/>
    <property type="molecule type" value="Genomic_DNA"/>
</dbReference>
<dbReference type="Gene3D" id="3.30.1050.10">
    <property type="entry name" value="SCP2 sterol-binding domain"/>
    <property type="match status" value="1"/>
</dbReference>
<dbReference type="InterPro" id="IPR036527">
    <property type="entry name" value="SCP2_sterol-bd_dom_sf"/>
</dbReference>
<dbReference type="InterPro" id="IPR036390">
    <property type="entry name" value="WH_DNA-bd_sf"/>
</dbReference>
<keyword evidence="3" id="KW-0804">Transcription</keyword>
<dbReference type="Pfam" id="PF01638">
    <property type="entry name" value="HxlR"/>
    <property type="match status" value="1"/>
</dbReference>
<dbReference type="InterPro" id="IPR002577">
    <property type="entry name" value="HTH_HxlR"/>
</dbReference>
<dbReference type="InterPro" id="IPR003033">
    <property type="entry name" value="SCP2_sterol-bd_dom"/>
</dbReference>
<dbReference type="GO" id="GO:0003677">
    <property type="term" value="F:DNA binding"/>
    <property type="evidence" value="ECO:0007669"/>
    <property type="project" value="UniProtKB-KW"/>
</dbReference>
<evidence type="ECO:0000256" key="1">
    <source>
        <dbReference type="ARBA" id="ARBA00023015"/>
    </source>
</evidence>
<evidence type="ECO:0000259" key="4">
    <source>
        <dbReference type="PROSITE" id="PS51118"/>
    </source>
</evidence>
<keyword evidence="2 5" id="KW-0238">DNA-binding</keyword>
<feature type="domain" description="HTH hxlR-type" evidence="4">
    <location>
        <begin position="11"/>
        <end position="109"/>
    </location>
</feature>
<dbReference type="Proteomes" id="UP000586947">
    <property type="component" value="Unassembled WGS sequence"/>
</dbReference>
<organism evidence="5 6">
    <name type="scientific">Micromonospora parathelypteridis</name>
    <dbReference type="NCBI Taxonomy" id="1839617"/>
    <lineage>
        <taxon>Bacteria</taxon>
        <taxon>Bacillati</taxon>
        <taxon>Actinomycetota</taxon>
        <taxon>Actinomycetes</taxon>
        <taxon>Micromonosporales</taxon>
        <taxon>Micromonosporaceae</taxon>
        <taxon>Micromonospora</taxon>
    </lineage>
</organism>
<dbReference type="RefSeq" id="WP_184187139.1">
    <property type="nucleotide sequence ID" value="NZ_BMNF01000006.1"/>
</dbReference>
<dbReference type="PANTHER" id="PTHR33204">
    <property type="entry name" value="TRANSCRIPTIONAL REGULATOR, MARR FAMILY"/>
    <property type="match status" value="1"/>
</dbReference>
<evidence type="ECO:0000256" key="3">
    <source>
        <dbReference type="ARBA" id="ARBA00023163"/>
    </source>
</evidence>
<evidence type="ECO:0000256" key="2">
    <source>
        <dbReference type="ARBA" id="ARBA00023125"/>
    </source>
</evidence>
<evidence type="ECO:0000313" key="5">
    <source>
        <dbReference type="EMBL" id="MBB5481555.1"/>
    </source>
</evidence>
<sequence length="223" mass="23826">MPTSRSYGDACGIARALDVVGERWALLVVRELFLGPQRFSDLRRALPGVSSNMLTDRLRELESHGVVRQRRLPPPAASVVYDLTASGRELEPIVLALGGWGLRVPLPPSPAHLSATSVLLFLRGSRHPSPQAPPATYRFELNDQVWTIRTRDGQVHVEPGEPADPDAGLRTDPSTLNSLLDGSISLATARTAGTVVVSGDDAALHRLLEAGAGDRRPGAQVGA</sequence>
<comment type="caution">
    <text evidence="5">The sequence shown here is derived from an EMBL/GenBank/DDBJ whole genome shotgun (WGS) entry which is preliminary data.</text>
</comment>
<dbReference type="Gene3D" id="1.10.10.10">
    <property type="entry name" value="Winged helix-like DNA-binding domain superfamily/Winged helix DNA-binding domain"/>
    <property type="match status" value="1"/>
</dbReference>
<keyword evidence="1" id="KW-0805">Transcription regulation</keyword>
<accession>A0A840VXS2</accession>
<protein>
    <submittedName>
        <fullName evidence="5">DNA-binding HxlR family transcriptional regulator</fullName>
    </submittedName>
</protein>
<proteinExistence type="predicted"/>
<evidence type="ECO:0000313" key="6">
    <source>
        <dbReference type="Proteomes" id="UP000586947"/>
    </source>
</evidence>
<keyword evidence="6" id="KW-1185">Reference proteome</keyword>
<dbReference type="Pfam" id="PF02036">
    <property type="entry name" value="SCP2"/>
    <property type="match status" value="1"/>
</dbReference>
<dbReference type="SUPFAM" id="SSF46785">
    <property type="entry name" value="Winged helix' DNA-binding domain"/>
    <property type="match status" value="1"/>
</dbReference>
<reference evidence="5 6" key="1">
    <citation type="submission" date="2020-08" db="EMBL/GenBank/DDBJ databases">
        <title>Sequencing the genomes of 1000 actinobacteria strains.</title>
        <authorList>
            <person name="Klenk H.-P."/>
        </authorList>
    </citation>
    <scope>NUCLEOTIDE SEQUENCE [LARGE SCALE GENOMIC DNA]</scope>
    <source>
        <strain evidence="5 6">DSM 103125</strain>
    </source>
</reference>
<dbReference type="InterPro" id="IPR036388">
    <property type="entry name" value="WH-like_DNA-bd_sf"/>
</dbReference>
<dbReference type="PROSITE" id="PS51118">
    <property type="entry name" value="HTH_HXLR"/>
    <property type="match status" value="1"/>
</dbReference>
<dbReference type="PANTHER" id="PTHR33204:SF18">
    <property type="entry name" value="TRANSCRIPTIONAL REGULATORY PROTEIN"/>
    <property type="match status" value="1"/>
</dbReference>
<dbReference type="AlphaFoldDB" id="A0A840VXS2"/>
<dbReference type="SUPFAM" id="SSF55718">
    <property type="entry name" value="SCP-like"/>
    <property type="match status" value="1"/>
</dbReference>
<name>A0A840VXS2_9ACTN</name>
<gene>
    <name evidence="5" type="ORF">HNR20_006060</name>
</gene>